<comment type="caution">
    <text evidence="2">The sequence shown here is derived from an EMBL/GenBank/DDBJ whole genome shotgun (WGS) entry which is preliminary data.</text>
</comment>
<evidence type="ECO:0000313" key="2">
    <source>
        <dbReference type="EMBL" id="GLH95901.1"/>
    </source>
</evidence>
<keyword evidence="3" id="KW-1185">Reference proteome</keyword>
<evidence type="ECO:0000313" key="3">
    <source>
        <dbReference type="Proteomes" id="UP001144280"/>
    </source>
</evidence>
<feature type="compositionally biased region" description="Low complexity" evidence="1">
    <location>
        <begin position="209"/>
        <end position="219"/>
    </location>
</feature>
<feature type="region of interest" description="Disordered" evidence="1">
    <location>
        <begin position="195"/>
        <end position="256"/>
    </location>
</feature>
<sequence length="256" mass="26824">MSTNRGNRIDRASAERLLRGGGDARETGHRRLADLLAAAAAPHSGGPVIGEAAAMAAFRAAQVDPDSQAQRQSMFKTALAKIVTVKVAAVCAAVLGVGGVAVAATSTSGSGPLGFAGFGGPRTESPRPTTKPTGTPSPRPDHAARPEGLVRLCHEYIGRDRDHRKAALDDKRFNELADRAGGKDRDRADRFCDDLLRRWPSASPKDRPSGTPSGTPSPRSTDRPDGDRPGGQDDGPTGDRDPRPESTTSARPDGPR</sequence>
<dbReference type="RefSeq" id="WP_281892981.1">
    <property type="nucleotide sequence ID" value="NZ_BSDI01000004.1"/>
</dbReference>
<evidence type="ECO:0000256" key="1">
    <source>
        <dbReference type="SAM" id="MobiDB-lite"/>
    </source>
</evidence>
<dbReference type="Proteomes" id="UP001144280">
    <property type="component" value="Unassembled WGS sequence"/>
</dbReference>
<organism evidence="2 3">
    <name type="scientific">Phytohabitans aurantiacus</name>
    <dbReference type="NCBI Taxonomy" id="3016789"/>
    <lineage>
        <taxon>Bacteria</taxon>
        <taxon>Bacillati</taxon>
        <taxon>Actinomycetota</taxon>
        <taxon>Actinomycetes</taxon>
        <taxon>Micromonosporales</taxon>
        <taxon>Micromonosporaceae</taxon>
    </lineage>
</organism>
<feature type="compositionally biased region" description="Gly residues" evidence="1">
    <location>
        <begin position="111"/>
        <end position="120"/>
    </location>
</feature>
<feature type="region of interest" description="Disordered" evidence="1">
    <location>
        <begin position="111"/>
        <end position="147"/>
    </location>
</feature>
<dbReference type="EMBL" id="BSDI01000004">
    <property type="protein sequence ID" value="GLH95901.1"/>
    <property type="molecule type" value="Genomic_DNA"/>
</dbReference>
<reference evidence="2" key="1">
    <citation type="submission" date="2022-12" db="EMBL/GenBank/DDBJ databases">
        <title>New Phytohabitans aurantiacus sp. RD004123 nov., an actinomycete isolated from soil.</title>
        <authorList>
            <person name="Triningsih D.W."/>
            <person name="Harunari E."/>
            <person name="Igarashi Y."/>
        </authorList>
    </citation>
    <scope>NUCLEOTIDE SEQUENCE</scope>
    <source>
        <strain evidence="2">RD004123</strain>
    </source>
</reference>
<gene>
    <name evidence="2" type="ORF">Pa4123_11730</name>
</gene>
<protein>
    <submittedName>
        <fullName evidence="2">Uncharacterized protein</fullName>
    </submittedName>
</protein>
<proteinExistence type="predicted"/>
<accession>A0ABQ5QQK8</accession>
<feature type="compositionally biased region" description="Polar residues" evidence="1">
    <location>
        <begin position="126"/>
        <end position="136"/>
    </location>
</feature>
<name>A0ABQ5QQK8_9ACTN</name>
<feature type="compositionally biased region" description="Basic and acidic residues" evidence="1">
    <location>
        <begin position="220"/>
        <end position="244"/>
    </location>
</feature>